<dbReference type="OrthoDB" id="4867371at2759"/>
<evidence type="ECO:0000313" key="2">
    <source>
        <dbReference type="Proteomes" id="UP000076881"/>
    </source>
</evidence>
<evidence type="ECO:0000313" key="1">
    <source>
        <dbReference type="EMBL" id="OAA75404.1"/>
    </source>
</evidence>
<name>A0A168FN21_CORDF</name>
<dbReference type="PANTHER" id="PTHR40788:SF2">
    <property type="entry name" value="CLR5 DOMAIN-CONTAINING PROTEIN"/>
    <property type="match status" value="1"/>
</dbReference>
<dbReference type="Proteomes" id="UP000076881">
    <property type="component" value="Unassembled WGS sequence"/>
</dbReference>
<dbReference type="STRING" id="1081108.A0A168FN21"/>
<sequence length="128" mass="14073">MPLAATAATEPKNSDPQSTLHVDARTLKVFGTLFFDPDVTSTPGSVPWDGLLHAMAPTGCQAEKLYGSVWQFSPSNLDVERGIHFHEPRPQGQDPFRGSQAAWETVNDSPWLAWGHICVEGEVTHMLF</sequence>
<accession>A0A168FN21</accession>
<keyword evidence="2" id="KW-1185">Reference proteome</keyword>
<protein>
    <submittedName>
        <fullName evidence="1">Uncharacterized protein</fullName>
    </submittedName>
</protein>
<organism evidence="1 2">
    <name type="scientific">Akanthomyces lecanii RCEF 1005</name>
    <dbReference type="NCBI Taxonomy" id="1081108"/>
    <lineage>
        <taxon>Eukaryota</taxon>
        <taxon>Fungi</taxon>
        <taxon>Dikarya</taxon>
        <taxon>Ascomycota</taxon>
        <taxon>Pezizomycotina</taxon>
        <taxon>Sordariomycetes</taxon>
        <taxon>Hypocreomycetidae</taxon>
        <taxon>Hypocreales</taxon>
        <taxon>Cordycipitaceae</taxon>
        <taxon>Akanthomyces</taxon>
        <taxon>Cordyceps confragosa</taxon>
    </lineage>
</organism>
<reference evidence="1 2" key="1">
    <citation type="journal article" date="2016" name="Genome Biol. Evol.">
        <title>Divergent and convergent evolution of fungal pathogenicity.</title>
        <authorList>
            <person name="Shang Y."/>
            <person name="Xiao G."/>
            <person name="Zheng P."/>
            <person name="Cen K."/>
            <person name="Zhan S."/>
            <person name="Wang C."/>
        </authorList>
    </citation>
    <scope>NUCLEOTIDE SEQUENCE [LARGE SCALE GENOMIC DNA]</scope>
    <source>
        <strain evidence="1 2">RCEF 1005</strain>
    </source>
</reference>
<dbReference type="EMBL" id="AZHF01000005">
    <property type="protein sequence ID" value="OAA75404.1"/>
    <property type="molecule type" value="Genomic_DNA"/>
</dbReference>
<gene>
    <name evidence="1" type="ORF">LEL_07392</name>
</gene>
<comment type="caution">
    <text evidence="1">The sequence shown here is derived from an EMBL/GenBank/DDBJ whole genome shotgun (WGS) entry which is preliminary data.</text>
</comment>
<dbReference type="AlphaFoldDB" id="A0A168FN21"/>
<proteinExistence type="predicted"/>
<dbReference type="PANTHER" id="PTHR40788">
    <property type="entry name" value="CLR5 DOMAIN-CONTAINING PROTEIN-RELATED"/>
    <property type="match status" value="1"/>
</dbReference>